<evidence type="ECO:0000256" key="1">
    <source>
        <dbReference type="SAM" id="Phobius"/>
    </source>
</evidence>
<dbReference type="Proteomes" id="UP000252707">
    <property type="component" value="Unassembled WGS sequence"/>
</dbReference>
<keyword evidence="1" id="KW-0472">Membrane</keyword>
<dbReference type="RefSeq" id="WP_114280935.1">
    <property type="nucleotide sequence ID" value="NZ_QPJY01000012.1"/>
</dbReference>
<evidence type="ECO:0000313" key="2">
    <source>
        <dbReference type="EMBL" id="RCX26037.1"/>
    </source>
</evidence>
<dbReference type="PANTHER" id="PTHR21530">
    <property type="entry name" value="PHEROMONE SHUTDOWN PROTEIN"/>
    <property type="match status" value="1"/>
</dbReference>
<gene>
    <name evidence="2" type="ORF">DFQ59_11240</name>
</gene>
<dbReference type="InterPro" id="IPR005230">
    <property type="entry name" value="TraB_bac"/>
</dbReference>
<proteinExistence type="predicted"/>
<keyword evidence="1" id="KW-1133">Transmembrane helix</keyword>
<dbReference type="CDD" id="cd14726">
    <property type="entry name" value="TraB_PrgY-like"/>
    <property type="match status" value="1"/>
</dbReference>
<dbReference type="OrthoDB" id="9809330at2"/>
<dbReference type="EMBL" id="QPJY01000012">
    <property type="protein sequence ID" value="RCX26037.1"/>
    <property type="molecule type" value="Genomic_DNA"/>
</dbReference>
<comment type="caution">
    <text evidence="2">The sequence shown here is derived from an EMBL/GenBank/DDBJ whole genome shotgun (WGS) entry which is preliminary data.</text>
</comment>
<keyword evidence="1" id="KW-0812">Transmembrane</keyword>
<dbReference type="PANTHER" id="PTHR21530:SF7">
    <property type="entry name" value="TRAB DOMAIN-CONTAINING PROTEIN"/>
    <property type="match status" value="1"/>
</dbReference>
<sequence length="401" mass="43769">MPPESAPQEPLATLTVEGSEITLLGTAHVSRASAEQVRMLLSGDDFDAVAVELCPSRHHALVNPDALSRMDLLRVVREGKAAMVTASLALGAYQQRLAEQFGIEPGAEMRAAVDCAREAHLPVLLIDREVGTTLRRVYRNVPWWRRLNLLSGLLASVLSKEEVSEAEVERLKEGDVLETTFSQFADREQELYEPLVDERDRYMAARLRAEIRASAHPRILAVVGAGHLKGIARYLAEDRGDPDALIRELDHLPPPSRWPRLLPWIIVALVVVGFAIGFARSPDLGWTLVADWVLINGGLSALGALLAAGHPVTVIAAFLAAPLTSLNPTVGAGMVTAAVEGWLRRPRVGDFSRLRHDTTRLSGWWRNRVARTLLVFLFSTLGSAAGTYLAGFRIFGRLAGG</sequence>
<dbReference type="NCBIfam" id="TIGR00261">
    <property type="entry name" value="traB"/>
    <property type="match status" value="1"/>
</dbReference>
<feature type="transmembrane region" description="Helical" evidence="1">
    <location>
        <begin position="373"/>
        <end position="395"/>
    </location>
</feature>
<dbReference type="AlphaFoldDB" id="A0A369C022"/>
<evidence type="ECO:0000313" key="3">
    <source>
        <dbReference type="Proteomes" id="UP000252707"/>
    </source>
</evidence>
<accession>A0A369C022</accession>
<dbReference type="InterPro" id="IPR046345">
    <property type="entry name" value="TraB_PrgY-like"/>
</dbReference>
<dbReference type="InterPro" id="IPR002816">
    <property type="entry name" value="TraB/PrgY/GumN_fam"/>
</dbReference>
<name>A0A369C022_9GAMM</name>
<keyword evidence="3" id="KW-1185">Reference proteome</keyword>
<protein>
    <submittedName>
        <fullName evidence="2">Pheromone shutdown-related protein TraB</fullName>
    </submittedName>
</protein>
<dbReference type="Pfam" id="PF01963">
    <property type="entry name" value="TraB_PrgY_gumN"/>
    <property type="match status" value="1"/>
</dbReference>
<reference evidence="2 3" key="1">
    <citation type="submission" date="2018-07" db="EMBL/GenBank/DDBJ databases">
        <title>Genomic Encyclopedia of Type Strains, Phase IV (KMG-IV): sequencing the most valuable type-strain genomes for metagenomic binning, comparative biology and taxonomic classification.</title>
        <authorList>
            <person name="Goeker M."/>
        </authorList>
    </citation>
    <scope>NUCLEOTIDE SEQUENCE [LARGE SCALE GENOMIC DNA]</scope>
    <source>
        <strain evidence="2 3">DSM 26407</strain>
    </source>
</reference>
<feature type="transmembrane region" description="Helical" evidence="1">
    <location>
        <begin position="261"/>
        <end position="279"/>
    </location>
</feature>
<organism evidence="2 3">
    <name type="scientific">Thioalbus denitrificans</name>
    <dbReference type="NCBI Taxonomy" id="547122"/>
    <lineage>
        <taxon>Bacteria</taxon>
        <taxon>Pseudomonadati</taxon>
        <taxon>Pseudomonadota</taxon>
        <taxon>Gammaproteobacteria</taxon>
        <taxon>Chromatiales</taxon>
        <taxon>Ectothiorhodospiraceae</taxon>
        <taxon>Thioalbus</taxon>
    </lineage>
</organism>